<keyword evidence="1" id="KW-0732">Signal</keyword>
<evidence type="ECO:0000256" key="1">
    <source>
        <dbReference type="SAM" id="SignalP"/>
    </source>
</evidence>
<dbReference type="InterPro" id="IPR013783">
    <property type="entry name" value="Ig-like_fold"/>
</dbReference>
<reference evidence="2 3" key="1">
    <citation type="submission" date="2016-09" db="EMBL/GenBank/DDBJ databases">
        <title>Couchioplanes caeruleus draft genome sequence.</title>
        <authorList>
            <person name="Sheehan J."/>
            <person name="Caffrey P."/>
        </authorList>
    </citation>
    <scope>NUCLEOTIDE SEQUENCE [LARGE SCALE GENOMIC DNA]</scope>
    <source>
        <strain evidence="2 3">DSM 43634</strain>
    </source>
</reference>
<evidence type="ECO:0008006" key="4">
    <source>
        <dbReference type="Google" id="ProtNLM"/>
    </source>
</evidence>
<dbReference type="GO" id="GO:0005975">
    <property type="term" value="P:carbohydrate metabolic process"/>
    <property type="evidence" value="ECO:0007669"/>
    <property type="project" value="UniProtKB-ARBA"/>
</dbReference>
<proteinExistence type="predicted"/>
<dbReference type="SUPFAM" id="SSF49265">
    <property type="entry name" value="Fibronectin type III"/>
    <property type="match status" value="1"/>
</dbReference>
<evidence type="ECO:0000313" key="3">
    <source>
        <dbReference type="Proteomes" id="UP000182486"/>
    </source>
</evidence>
<feature type="signal peptide" evidence="1">
    <location>
        <begin position="1"/>
        <end position="26"/>
    </location>
</feature>
<name>A0A1K0GK08_9ACTN</name>
<dbReference type="InterPro" id="IPR036116">
    <property type="entry name" value="FN3_sf"/>
</dbReference>
<evidence type="ECO:0000313" key="2">
    <source>
        <dbReference type="EMBL" id="OJF12606.1"/>
    </source>
</evidence>
<dbReference type="Proteomes" id="UP000182486">
    <property type="component" value="Unassembled WGS sequence"/>
</dbReference>
<dbReference type="Gene3D" id="2.60.40.10">
    <property type="entry name" value="Immunoglobulins"/>
    <property type="match status" value="1"/>
</dbReference>
<gene>
    <name evidence="2" type="ORF">BG844_19685</name>
</gene>
<accession>A0A1K0GK08</accession>
<dbReference type="EMBL" id="MEIA01000209">
    <property type="protein sequence ID" value="OJF12606.1"/>
    <property type="molecule type" value="Genomic_DNA"/>
</dbReference>
<organism evidence="2 3">
    <name type="scientific">Couchioplanes caeruleus subsp. caeruleus</name>
    <dbReference type="NCBI Taxonomy" id="56427"/>
    <lineage>
        <taxon>Bacteria</taxon>
        <taxon>Bacillati</taxon>
        <taxon>Actinomycetota</taxon>
        <taxon>Actinomycetes</taxon>
        <taxon>Micromonosporales</taxon>
        <taxon>Micromonosporaceae</taxon>
        <taxon>Couchioplanes</taxon>
    </lineage>
</organism>
<dbReference type="RefSeq" id="WP_071806806.1">
    <property type="nucleotide sequence ID" value="NZ_MEIA01000209.1"/>
</dbReference>
<sequence length="243" mass="25265">MKLARLAAVLGVAVTAVLVAPHPASAAATIPGTPMGLRNVRSAQNAAQTLVYWKPVAGATNYRISVTDGATNWSYVVAATQPLNAGGTHQVTVATPDKCSRYKITVASRDAEGQGSSISVTEKSLAPTTVIKAKAVRTGDGTKATFTYTAPQWKGYLGGPTGGAQADDTANPKMSFTSTAQLIRIVDNKVIATNTATGAAWTKARALNFSGLDLKRAYVLKITNSNKWGSCAAQTGRILLKAN</sequence>
<keyword evidence="3" id="KW-1185">Reference proteome</keyword>
<protein>
    <recommendedName>
        <fullName evidence="4">Fibronectin type-III domain-containing protein</fullName>
    </recommendedName>
</protein>
<comment type="caution">
    <text evidence="2">The sequence shown here is derived from an EMBL/GenBank/DDBJ whole genome shotgun (WGS) entry which is preliminary data.</text>
</comment>
<dbReference type="AlphaFoldDB" id="A0A1K0GK08"/>
<feature type="chain" id="PRO_5009664379" description="Fibronectin type-III domain-containing protein" evidence="1">
    <location>
        <begin position="27"/>
        <end position="243"/>
    </location>
</feature>